<keyword evidence="5 8" id="KW-1133">Transmembrane helix</keyword>
<feature type="transmembrane region" description="Helical" evidence="8">
    <location>
        <begin position="280"/>
        <end position="297"/>
    </location>
</feature>
<keyword evidence="6 8" id="KW-0472">Membrane</keyword>
<evidence type="ECO:0000256" key="7">
    <source>
        <dbReference type="ARBA" id="ARBA00023177"/>
    </source>
</evidence>
<evidence type="ECO:0000313" key="11">
    <source>
        <dbReference type="EMBL" id="QDU56391.1"/>
    </source>
</evidence>
<dbReference type="NCBIfam" id="TIGR00836">
    <property type="entry name" value="amt"/>
    <property type="match status" value="1"/>
</dbReference>
<dbReference type="PROSITE" id="PS01219">
    <property type="entry name" value="AMMONIUM_TRANSP"/>
    <property type="match status" value="1"/>
</dbReference>
<dbReference type="Proteomes" id="UP000315750">
    <property type="component" value="Chromosome"/>
</dbReference>
<dbReference type="RefSeq" id="WP_231943829.1">
    <property type="nucleotide sequence ID" value="NZ_CP036278.1"/>
</dbReference>
<keyword evidence="9" id="KW-0732">Signal</keyword>
<evidence type="ECO:0000256" key="2">
    <source>
        <dbReference type="ARBA" id="ARBA00005887"/>
    </source>
</evidence>
<dbReference type="Gene3D" id="1.10.3430.10">
    <property type="entry name" value="Ammonium transporter AmtB like domains"/>
    <property type="match status" value="1"/>
</dbReference>
<proteinExistence type="inferred from homology"/>
<feature type="transmembrane region" description="Helical" evidence="8">
    <location>
        <begin position="70"/>
        <end position="89"/>
    </location>
</feature>
<keyword evidence="4 8" id="KW-0812">Transmembrane</keyword>
<dbReference type="GO" id="GO:0008519">
    <property type="term" value="F:ammonium channel activity"/>
    <property type="evidence" value="ECO:0007669"/>
    <property type="project" value="InterPro"/>
</dbReference>
<dbReference type="GO" id="GO:0097272">
    <property type="term" value="P:ammonium homeostasis"/>
    <property type="evidence" value="ECO:0007669"/>
    <property type="project" value="TreeGrafter"/>
</dbReference>
<feature type="transmembrane region" description="Helical" evidence="8">
    <location>
        <begin position="427"/>
        <end position="448"/>
    </location>
</feature>
<dbReference type="InterPro" id="IPR024041">
    <property type="entry name" value="NH4_transpt_AmtB-like_dom"/>
</dbReference>
<evidence type="ECO:0000256" key="1">
    <source>
        <dbReference type="ARBA" id="ARBA00004141"/>
    </source>
</evidence>
<feature type="transmembrane region" description="Helical" evidence="8">
    <location>
        <begin position="369"/>
        <end position="389"/>
    </location>
</feature>
<protein>
    <recommendedName>
        <fullName evidence="8">Ammonium transporter</fullName>
    </recommendedName>
</protein>
<dbReference type="KEGG" id="amuc:Pan181_26000"/>
<keyword evidence="3 8" id="KW-0813">Transport</keyword>
<feature type="transmembrane region" description="Helical" evidence="8">
    <location>
        <begin position="317"/>
        <end position="338"/>
    </location>
</feature>
<dbReference type="InterPro" id="IPR029020">
    <property type="entry name" value="Ammonium/urea_transptr"/>
</dbReference>
<evidence type="ECO:0000259" key="10">
    <source>
        <dbReference type="Pfam" id="PF00909"/>
    </source>
</evidence>
<sequence length="478" mass="50193" precursor="true">MNWLSFQRVAGVLMLASVLALVAAPSISWAQEGDAETPAAESAETTADDAAPEDEAPAEDLGVGYALDNAVLFIAAVLVFFMQAGFAMVECGFNSSKNAINILFKNSMDICIGVLLFFTIGFGIMYPFNYAKFTDQFADMTDEQIAEVKEANKYGAFGGIGLNDYKLDPGRTFSPETDWFFQAVFAATAATIVSGAVAGRMKVGAYLIYSAILTAFVYPVSGMWKWGGGWLDQMGFADFAGSAVVHGVGGFAGLAGALVLGPRIGRFVDGKSVPVPGHNITLAGLGVFILWFGWYGFNPGSQLAFQGTGDIDMTMHCAVTTTLAAGAGGLVATLLSWVMFGKPDLSMGLNGILGGLVGITACCDCMTDWQAMLVGGIAGVLVILGIMMLDKLKIDDPVGAWPVHGLCGMWGCLAIGVFGHGSLGVQAFSTAVICGWSFVTMFILFTILKAAGILRVTAEEEQAGLDISEHGMQAYGSH</sequence>
<reference evidence="11 12" key="1">
    <citation type="submission" date="2019-02" db="EMBL/GenBank/DDBJ databases">
        <title>Deep-cultivation of Planctomycetes and their phenomic and genomic characterization uncovers novel biology.</title>
        <authorList>
            <person name="Wiegand S."/>
            <person name="Jogler M."/>
            <person name="Boedeker C."/>
            <person name="Pinto D."/>
            <person name="Vollmers J."/>
            <person name="Rivas-Marin E."/>
            <person name="Kohn T."/>
            <person name="Peeters S.H."/>
            <person name="Heuer A."/>
            <person name="Rast P."/>
            <person name="Oberbeckmann S."/>
            <person name="Bunk B."/>
            <person name="Jeske O."/>
            <person name="Meyerdierks A."/>
            <person name="Storesund J.E."/>
            <person name="Kallscheuer N."/>
            <person name="Luecker S."/>
            <person name="Lage O.M."/>
            <person name="Pohl T."/>
            <person name="Merkel B.J."/>
            <person name="Hornburger P."/>
            <person name="Mueller R.-W."/>
            <person name="Bruemmer F."/>
            <person name="Labrenz M."/>
            <person name="Spormann A.M."/>
            <person name="Op den Camp H."/>
            <person name="Overmann J."/>
            <person name="Amann R."/>
            <person name="Jetten M.S.M."/>
            <person name="Mascher T."/>
            <person name="Medema M.H."/>
            <person name="Devos D.P."/>
            <person name="Kaster A.-K."/>
            <person name="Ovreas L."/>
            <person name="Rohde M."/>
            <person name="Galperin M.Y."/>
            <person name="Jogler C."/>
        </authorList>
    </citation>
    <scope>NUCLEOTIDE SEQUENCE [LARGE SCALE GENOMIC DNA]</scope>
    <source>
        <strain evidence="11 12">Pan181</strain>
    </source>
</reference>
<dbReference type="AlphaFoldDB" id="A0A518ANX3"/>
<gene>
    <name evidence="11" type="primary">nrgA_2</name>
    <name evidence="11" type="ORF">Pan181_26000</name>
</gene>
<dbReference type="InterPro" id="IPR001905">
    <property type="entry name" value="Ammonium_transpt"/>
</dbReference>
<evidence type="ECO:0000256" key="6">
    <source>
        <dbReference type="ARBA" id="ARBA00023136"/>
    </source>
</evidence>
<accession>A0A518ANX3</accession>
<keyword evidence="7 8" id="KW-0924">Ammonia transport</keyword>
<name>A0A518ANX3_9BACT</name>
<evidence type="ECO:0000256" key="4">
    <source>
        <dbReference type="ARBA" id="ARBA00022692"/>
    </source>
</evidence>
<dbReference type="Pfam" id="PF00909">
    <property type="entry name" value="Ammonium_transp"/>
    <property type="match status" value="1"/>
</dbReference>
<comment type="subcellular location">
    <subcellularLocation>
        <location evidence="8">Cell membrane</location>
        <topology evidence="8">Multi-pass membrane protein</topology>
    </subcellularLocation>
    <subcellularLocation>
        <location evidence="1">Membrane</location>
        <topology evidence="1">Multi-pass membrane protein</topology>
    </subcellularLocation>
</comment>
<feature type="signal peptide" evidence="9">
    <location>
        <begin position="1"/>
        <end position="30"/>
    </location>
</feature>
<feature type="transmembrane region" description="Helical" evidence="8">
    <location>
        <begin position="179"/>
        <end position="199"/>
    </location>
</feature>
<dbReference type="PANTHER" id="PTHR11730">
    <property type="entry name" value="AMMONIUM TRANSPORTER"/>
    <property type="match status" value="1"/>
</dbReference>
<dbReference type="SUPFAM" id="SSF111352">
    <property type="entry name" value="Ammonium transporter"/>
    <property type="match status" value="1"/>
</dbReference>
<feature type="transmembrane region" description="Helical" evidence="8">
    <location>
        <begin position="110"/>
        <end position="128"/>
    </location>
</feature>
<keyword evidence="12" id="KW-1185">Reference proteome</keyword>
<dbReference type="InterPro" id="IPR002229">
    <property type="entry name" value="RhesusRHD"/>
</dbReference>
<evidence type="ECO:0000256" key="8">
    <source>
        <dbReference type="RuleBase" id="RU362002"/>
    </source>
</evidence>
<feature type="chain" id="PRO_5022194266" description="Ammonium transporter" evidence="9">
    <location>
        <begin position="31"/>
        <end position="478"/>
    </location>
</feature>
<evidence type="ECO:0000256" key="5">
    <source>
        <dbReference type="ARBA" id="ARBA00022989"/>
    </source>
</evidence>
<comment type="similarity">
    <text evidence="2 8">Belongs to the ammonia transporter channel (TC 1.A.11.2) family.</text>
</comment>
<dbReference type="GO" id="GO:0005886">
    <property type="term" value="C:plasma membrane"/>
    <property type="evidence" value="ECO:0007669"/>
    <property type="project" value="UniProtKB-SubCell"/>
</dbReference>
<feature type="transmembrane region" description="Helical" evidence="8">
    <location>
        <begin position="239"/>
        <end position="260"/>
    </location>
</feature>
<dbReference type="InterPro" id="IPR018047">
    <property type="entry name" value="Ammonium_transpt_CS"/>
</dbReference>
<evidence type="ECO:0000256" key="3">
    <source>
        <dbReference type="ARBA" id="ARBA00022448"/>
    </source>
</evidence>
<evidence type="ECO:0000256" key="9">
    <source>
        <dbReference type="SAM" id="SignalP"/>
    </source>
</evidence>
<feature type="domain" description="Ammonium transporter AmtB-like" evidence="10">
    <location>
        <begin position="71"/>
        <end position="475"/>
    </location>
</feature>
<dbReference type="PANTHER" id="PTHR11730:SF62">
    <property type="entry name" value="AMMONIUM TRANSPORTER SLL1017-RELATED"/>
    <property type="match status" value="1"/>
</dbReference>
<feature type="transmembrane region" description="Helical" evidence="8">
    <location>
        <begin position="206"/>
        <end position="227"/>
    </location>
</feature>
<dbReference type="EMBL" id="CP036278">
    <property type="protein sequence ID" value="QDU56391.1"/>
    <property type="molecule type" value="Genomic_DNA"/>
</dbReference>
<evidence type="ECO:0000313" key="12">
    <source>
        <dbReference type="Proteomes" id="UP000315750"/>
    </source>
</evidence>
<feature type="transmembrane region" description="Helical" evidence="8">
    <location>
        <begin position="401"/>
        <end position="421"/>
    </location>
</feature>
<dbReference type="PRINTS" id="PR00342">
    <property type="entry name" value="RHESUSRHD"/>
</dbReference>
<organism evidence="11 12">
    <name type="scientific">Aeoliella mucimassa</name>
    <dbReference type="NCBI Taxonomy" id="2527972"/>
    <lineage>
        <taxon>Bacteria</taxon>
        <taxon>Pseudomonadati</taxon>
        <taxon>Planctomycetota</taxon>
        <taxon>Planctomycetia</taxon>
        <taxon>Pirellulales</taxon>
        <taxon>Lacipirellulaceae</taxon>
        <taxon>Aeoliella</taxon>
    </lineage>
</organism>